<dbReference type="InterPro" id="IPR007612">
    <property type="entry name" value="LOR"/>
</dbReference>
<dbReference type="SUPFAM" id="SSF54518">
    <property type="entry name" value="Tubby C-terminal domain-like"/>
    <property type="match status" value="1"/>
</dbReference>
<sequence>MMARSSAPLARPVCVINDLFCSPQTVNLEVVRKFKDMTYDNFVIKDVNGNVIFEVKEAFLTMHGRQVLADSMGYPIALAMAEPRFEII</sequence>
<name>A0AAP0S9V9_LIQFO</name>
<comment type="similarity">
    <text evidence="1">Belongs to the LOR family.</text>
</comment>
<dbReference type="EMBL" id="JBBPBK010000002">
    <property type="protein sequence ID" value="KAK9290567.1"/>
    <property type="molecule type" value="Genomic_DNA"/>
</dbReference>
<evidence type="ECO:0000313" key="2">
    <source>
        <dbReference type="EMBL" id="KAK9290567.1"/>
    </source>
</evidence>
<evidence type="ECO:0000256" key="1">
    <source>
        <dbReference type="ARBA" id="ARBA00005437"/>
    </source>
</evidence>
<keyword evidence="3" id="KW-1185">Reference proteome</keyword>
<evidence type="ECO:0000313" key="3">
    <source>
        <dbReference type="Proteomes" id="UP001415857"/>
    </source>
</evidence>
<organism evidence="2 3">
    <name type="scientific">Liquidambar formosana</name>
    <name type="common">Formosan gum</name>
    <dbReference type="NCBI Taxonomy" id="63359"/>
    <lineage>
        <taxon>Eukaryota</taxon>
        <taxon>Viridiplantae</taxon>
        <taxon>Streptophyta</taxon>
        <taxon>Embryophyta</taxon>
        <taxon>Tracheophyta</taxon>
        <taxon>Spermatophyta</taxon>
        <taxon>Magnoliopsida</taxon>
        <taxon>eudicotyledons</taxon>
        <taxon>Gunneridae</taxon>
        <taxon>Pentapetalae</taxon>
        <taxon>Saxifragales</taxon>
        <taxon>Altingiaceae</taxon>
        <taxon>Liquidambar</taxon>
    </lineage>
</organism>
<dbReference type="InterPro" id="IPR025659">
    <property type="entry name" value="Tubby-like_C"/>
</dbReference>
<gene>
    <name evidence="2" type="ORF">L1049_008737</name>
</gene>
<comment type="caution">
    <text evidence="2">The sequence shown here is derived from an EMBL/GenBank/DDBJ whole genome shotgun (WGS) entry which is preliminary data.</text>
</comment>
<accession>A0AAP0S9V9</accession>
<proteinExistence type="inferred from homology"/>
<dbReference type="AlphaFoldDB" id="A0AAP0S9V9"/>
<dbReference type="Pfam" id="PF04525">
    <property type="entry name" value="LOR"/>
    <property type="match status" value="1"/>
</dbReference>
<dbReference type="InterPro" id="IPR038595">
    <property type="entry name" value="LOR_sf"/>
</dbReference>
<dbReference type="Gene3D" id="2.40.160.200">
    <property type="entry name" value="LURP1-related"/>
    <property type="match status" value="1"/>
</dbReference>
<protein>
    <submittedName>
        <fullName evidence="2">Uncharacterized protein</fullName>
    </submittedName>
</protein>
<dbReference type="Proteomes" id="UP001415857">
    <property type="component" value="Unassembled WGS sequence"/>
</dbReference>
<reference evidence="2 3" key="1">
    <citation type="journal article" date="2024" name="Plant J.">
        <title>Genome sequences and population genomics reveal climatic adaptation and genomic divergence between two closely related sweetgum species.</title>
        <authorList>
            <person name="Xu W.Q."/>
            <person name="Ren C.Q."/>
            <person name="Zhang X.Y."/>
            <person name="Comes H.P."/>
            <person name="Liu X.H."/>
            <person name="Li Y.G."/>
            <person name="Kettle C.J."/>
            <person name="Jalonen R."/>
            <person name="Gaisberger H."/>
            <person name="Ma Y.Z."/>
            <person name="Qiu Y.X."/>
        </authorList>
    </citation>
    <scope>NUCLEOTIDE SEQUENCE [LARGE SCALE GENOMIC DNA]</scope>
    <source>
        <strain evidence="2">Hangzhou</strain>
    </source>
</reference>